<dbReference type="CDD" id="cd04269">
    <property type="entry name" value="ZnMc_adamalysin_II_like"/>
    <property type="match status" value="1"/>
</dbReference>
<dbReference type="InterPro" id="IPR000742">
    <property type="entry name" value="EGF"/>
</dbReference>
<proteinExistence type="predicted"/>
<dbReference type="AlphaFoldDB" id="A0AAR2LGG6"/>
<name>A0AAR2LGG6_PYGNA</name>
<sequence length="423" mass="45942">METWSSQNMVSVGDDPLMTLRDFMKYRRENIKEKSDAAHLLSGRTFHSARSGTAYIEGICSPTRGGGVNEYGNVGPMAITLCQSLGQNLGMMWNKERATAGDCRCPDPWLGCIMEDTGYYLPRKFSRCSVEEYVRFLQEGGGSCLFNKPNKECSRAGGACCKKCTLTHDAMCSNGLCCNRCRYEQRGVVCREAVNDCDVPEMCTGDSSQCPPNVHKLDGYMCVAGQGRCYGGRCKTRDAQCQALWGHNAADRICYEKLNTEGTEKGNCGRDPVTSHSIHTARAGGHAVLEDGTDLGYVEDGTPCGPNMMCLDHRCLPVMTFNLSSCPGSSSSRICSDHGTCSNEVKCICDTDYTGKDCSVYDPIPDPQLPEGPEKYKGPSGTNIIIGSLAGAILLAAIVLGGTGWGFKNIRRGRYDSAEQSMM</sequence>
<dbReference type="GO" id="GO:0016020">
    <property type="term" value="C:membrane"/>
    <property type="evidence" value="ECO:0007669"/>
    <property type="project" value="UniProtKB-SubCell"/>
</dbReference>
<organism evidence="12 13">
    <name type="scientific">Pygocentrus nattereri</name>
    <name type="common">Red-bellied piranha</name>
    <dbReference type="NCBI Taxonomy" id="42514"/>
    <lineage>
        <taxon>Eukaryota</taxon>
        <taxon>Metazoa</taxon>
        <taxon>Chordata</taxon>
        <taxon>Craniata</taxon>
        <taxon>Vertebrata</taxon>
        <taxon>Euteleostomi</taxon>
        <taxon>Actinopterygii</taxon>
        <taxon>Neopterygii</taxon>
        <taxon>Teleostei</taxon>
        <taxon>Ostariophysi</taxon>
        <taxon>Characiformes</taxon>
        <taxon>Characoidei</taxon>
        <taxon>Pygocentrus</taxon>
    </lineage>
</organism>
<evidence type="ECO:0000259" key="11">
    <source>
        <dbReference type="PROSITE" id="PS50215"/>
    </source>
</evidence>
<evidence type="ECO:0000256" key="8">
    <source>
        <dbReference type="SAM" id="Phobius"/>
    </source>
</evidence>
<dbReference type="PROSITE" id="PS50215">
    <property type="entry name" value="ADAM_MEPRO"/>
    <property type="match status" value="1"/>
</dbReference>
<dbReference type="Pfam" id="PF00200">
    <property type="entry name" value="Disintegrin"/>
    <property type="match status" value="1"/>
</dbReference>
<dbReference type="InterPro" id="IPR036436">
    <property type="entry name" value="Disintegrin_dom_sf"/>
</dbReference>
<dbReference type="Ensembl" id="ENSPNAT00000051532.1">
    <property type="protein sequence ID" value="ENSPNAP00000075703.1"/>
    <property type="gene ID" value="ENSPNAG00000011400.2"/>
</dbReference>
<evidence type="ECO:0000256" key="7">
    <source>
        <dbReference type="PROSITE-ProRule" id="PRU00076"/>
    </source>
</evidence>
<evidence type="ECO:0000256" key="2">
    <source>
        <dbReference type="ARBA" id="ARBA00022692"/>
    </source>
</evidence>
<feature type="domain" description="Peptidase M12B" evidence="11">
    <location>
        <begin position="1"/>
        <end position="149"/>
    </location>
</feature>
<dbReference type="SMART" id="SM00608">
    <property type="entry name" value="ACR"/>
    <property type="match status" value="1"/>
</dbReference>
<accession>A0AAR2LGG6</accession>
<keyword evidence="13" id="KW-1185">Reference proteome</keyword>
<keyword evidence="3 8" id="KW-1133">Transmembrane helix</keyword>
<dbReference type="InterPro" id="IPR018358">
    <property type="entry name" value="Disintegrin_CS"/>
</dbReference>
<feature type="disulfide bond" evidence="6">
    <location>
        <begin position="190"/>
        <end position="210"/>
    </location>
</feature>
<dbReference type="SUPFAM" id="SSF57552">
    <property type="entry name" value="Blood coagulation inhibitor (disintegrin)"/>
    <property type="match status" value="1"/>
</dbReference>
<evidence type="ECO:0000256" key="5">
    <source>
        <dbReference type="ARBA" id="ARBA00023157"/>
    </source>
</evidence>
<dbReference type="PROSITE" id="PS50026">
    <property type="entry name" value="EGF_3"/>
    <property type="match status" value="1"/>
</dbReference>
<dbReference type="SUPFAM" id="SSF55486">
    <property type="entry name" value="Metalloproteases ('zincins'), catalytic domain"/>
    <property type="match status" value="1"/>
</dbReference>
<feature type="disulfide bond" evidence="7">
    <location>
        <begin position="349"/>
        <end position="358"/>
    </location>
</feature>
<dbReference type="GO" id="GO:0006508">
    <property type="term" value="P:proteolysis"/>
    <property type="evidence" value="ECO:0007669"/>
    <property type="project" value="InterPro"/>
</dbReference>
<dbReference type="PANTHER" id="PTHR11905">
    <property type="entry name" value="ADAM A DISINTEGRIN AND METALLOPROTEASE DOMAIN"/>
    <property type="match status" value="1"/>
</dbReference>
<dbReference type="InterPro" id="IPR024079">
    <property type="entry name" value="MetalloPept_cat_dom_sf"/>
</dbReference>
<dbReference type="InterPro" id="IPR001762">
    <property type="entry name" value="Disintegrin_dom"/>
</dbReference>
<dbReference type="Pfam" id="PF08516">
    <property type="entry name" value="ADAM_CR"/>
    <property type="match status" value="1"/>
</dbReference>
<gene>
    <name evidence="12" type="primary">ADAM11</name>
</gene>
<evidence type="ECO:0000313" key="12">
    <source>
        <dbReference type="Ensembl" id="ENSPNAP00000075703.1"/>
    </source>
</evidence>
<keyword evidence="7" id="KW-0245">EGF-like domain</keyword>
<evidence type="ECO:0000313" key="13">
    <source>
        <dbReference type="Proteomes" id="UP001501920"/>
    </source>
</evidence>
<feature type="domain" description="Disintegrin" evidence="10">
    <location>
        <begin position="152"/>
        <end position="218"/>
    </location>
</feature>
<dbReference type="GeneTree" id="ENSGT00940000159790"/>
<dbReference type="Pfam" id="PF01421">
    <property type="entry name" value="Reprolysin"/>
    <property type="match status" value="1"/>
</dbReference>
<evidence type="ECO:0000256" key="1">
    <source>
        <dbReference type="ARBA" id="ARBA00004167"/>
    </source>
</evidence>
<evidence type="ECO:0008006" key="14">
    <source>
        <dbReference type="Google" id="ProtNLM"/>
    </source>
</evidence>
<evidence type="ECO:0000256" key="6">
    <source>
        <dbReference type="PROSITE-ProRule" id="PRU00068"/>
    </source>
</evidence>
<dbReference type="PROSITE" id="PS00427">
    <property type="entry name" value="DISINTEGRIN_1"/>
    <property type="match status" value="1"/>
</dbReference>
<keyword evidence="4 8" id="KW-0472">Membrane</keyword>
<keyword evidence="2 8" id="KW-0812">Transmembrane</keyword>
<dbReference type="PROSITE" id="PS50214">
    <property type="entry name" value="DISINTEGRIN_2"/>
    <property type="match status" value="1"/>
</dbReference>
<dbReference type="PROSITE" id="PS00022">
    <property type="entry name" value="EGF_1"/>
    <property type="match status" value="1"/>
</dbReference>
<dbReference type="InterPro" id="IPR006586">
    <property type="entry name" value="ADAM_Cys-rich"/>
</dbReference>
<evidence type="ECO:0000256" key="4">
    <source>
        <dbReference type="ARBA" id="ARBA00023136"/>
    </source>
</evidence>
<dbReference type="Proteomes" id="UP001501920">
    <property type="component" value="Chromosome 13"/>
</dbReference>
<reference evidence="12" key="3">
    <citation type="submission" date="2025-09" db="UniProtKB">
        <authorList>
            <consortium name="Ensembl"/>
        </authorList>
    </citation>
    <scope>IDENTIFICATION</scope>
</reference>
<dbReference type="SMART" id="SM00050">
    <property type="entry name" value="DISIN"/>
    <property type="match status" value="1"/>
</dbReference>
<dbReference type="PRINTS" id="PR00289">
    <property type="entry name" value="DISINTEGRIN"/>
</dbReference>
<dbReference type="GO" id="GO:0004222">
    <property type="term" value="F:metalloendopeptidase activity"/>
    <property type="evidence" value="ECO:0007669"/>
    <property type="project" value="InterPro"/>
</dbReference>
<dbReference type="Gene3D" id="3.40.390.10">
    <property type="entry name" value="Collagenase (Catalytic Domain)"/>
    <property type="match status" value="1"/>
</dbReference>
<comment type="subcellular location">
    <subcellularLocation>
        <location evidence="1">Membrane</location>
        <topology evidence="1">Single-pass membrane protein</topology>
    </subcellularLocation>
</comment>
<comment type="caution">
    <text evidence="7">Lacks conserved residue(s) required for the propagation of feature annotation.</text>
</comment>
<dbReference type="InterPro" id="IPR001590">
    <property type="entry name" value="Peptidase_M12B"/>
</dbReference>
<evidence type="ECO:0000259" key="10">
    <source>
        <dbReference type="PROSITE" id="PS50214"/>
    </source>
</evidence>
<feature type="domain" description="EGF-like" evidence="9">
    <location>
        <begin position="322"/>
        <end position="359"/>
    </location>
</feature>
<protein>
    <recommendedName>
        <fullName evidence="14">ADAM metallopeptidase domain 11</fullName>
    </recommendedName>
</protein>
<dbReference type="Gene3D" id="2.10.25.10">
    <property type="entry name" value="Laminin"/>
    <property type="match status" value="1"/>
</dbReference>
<feature type="transmembrane region" description="Helical" evidence="8">
    <location>
        <begin position="384"/>
        <end position="407"/>
    </location>
</feature>
<dbReference type="PANTHER" id="PTHR11905:SF114">
    <property type="entry name" value="DISINTEGRIN AND METALLOPROTEINASE DOMAIN-CONTAINING PROTEIN 11"/>
    <property type="match status" value="1"/>
</dbReference>
<dbReference type="InterPro" id="IPR034027">
    <property type="entry name" value="Reprolysin_adamalysin"/>
</dbReference>
<evidence type="ECO:0000259" key="9">
    <source>
        <dbReference type="PROSITE" id="PS50026"/>
    </source>
</evidence>
<dbReference type="Gene3D" id="4.10.70.10">
    <property type="entry name" value="Disintegrin domain"/>
    <property type="match status" value="1"/>
</dbReference>
<keyword evidence="5 7" id="KW-1015">Disulfide bond</keyword>
<reference evidence="12" key="2">
    <citation type="submission" date="2025-08" db="UniProtKB">
        <authorList>
            <consortium name="Ensembl"/>
        </authorList>
    </citation>
    <scope>IDENTIFICATION</scope>
</reference>
<evidence type="ECO:0000256" key="3">
    <source>
        <dbReference type="ARBA" id="ARBA00022989"/>
    </source>
</evidence>
<reference evidence="12 13" key="1">
    <citation type="submission" date="2020-10" db="EMBL/GenBank/DDBJ databases">
        <title>Pygocentrus nattereri (red-bellied piranha) genome, fPygNat1, primary haplotype.</title>
        <authorList>
            <person name="Myers G."/>
            <person name="Meyer A."/>
            <person name="Karagic N."/>
            <person name="Pippel M."/>
            <person name="Winkler S."/>
            <person name="Tracey A."/>
            <person name="Wood J."/>
            <person name="Formenti G."/>
            <person name="Howe K."/>
            <person name="Fedrigo O."/>
            <person name="Jarvis E.D."/>
        </authorList>
    </citation>
    <scope>NUCLEOTIDE SEQUENCE [LARGE SCALE GENOMIC DNA]</scope>
</reference>